<evidence type="ECO:0000313" key="7">
    <source>
        <dbReference type="Proteomes" id="UP000235672"/>
    </source>
</evidence>
<evidence type="ECO:0000313" key="6">
    <source>
        <dbReference type="EMBL" id="PMD26932.1"/>
    </source>
</evidence>
<reference evidence="6 7" key="1">
    <citation type="submission" date="2016-05" db="EMBL/GenBank/DDBJ databases">
        <title>A degradative enzymes factory behind the ericoid mycorrhizal symbiosis.</title>
        <authorList>
            <consortium name="DOE Joint Genome Institute"/>
            <person name="Martino E."/>
            <person name="Morin E."/>
            <person name="Grelet G."/>
            <person name="Kuo A."/>
            <person name="Kohler A."/>
            <person name="Daghino S."/>
            <person name="Barry K."/>
            <person name="Choi C."/>
            <person name="Cichocki N."/>
            <person name="Clum A."/>
            <person name="Copeland A."/>
            <person name="Hainaut M."/>
            <person name="Haridas S."/>
            <person name="Labutti K."/>
            <person name="Lindquist E."/>
            <person name="Lipzen A."/>
            <person name="Khouja H.-R."/>
            <person name="Murat C."/>
            <person name="Ohm R."/>
            <person name="Olson A."/>
            <person name="Spatafora J."/>
            <person name="Veneault-Fourrey C."/>
            <person name="Henrissat B."/>
            <person name="Grigoriev I."/>
            <person name="Martin F."/>
            <person name="Perotto S."/>
        </authorList>
    </citation>
    <scope>NUCLEOTIDE SEQUENCE [LARGE SCALE GENOMIC DNA]</scope>
    <source>
        <strain evidence="6 7">UAMH 7357</strain>
    </source>
</reference>
<dbReference type="GO" id="GO:0046486">
    <property type="term" value="P:glycerolipid metabolic process"/>
    <property type="evidence" value="ECO:0007669"/>
    <property type="project" value="UniProtKB-ARBA"/>
</dbReference>
<dbReference type="PANTHER" id="PTHR24185:SF1">
    <property type="entry name" value="CALCIUM-INDEPENDENT PHOSPHOLIPASE A2-GAMMA"/>
    <property type="match status" value="1"/>
</dbReference>
<evidence type="ECO:0000259" key="5">
    <source>
        <dbReference type="PROSITE" id="PS51635"/>
    </source>
</evidence>
<name>A0A2J6QKZ1_9HELO</name>
<keyword evidence="3 4" id="KW-0443">Lipid metabolism</keyword>
<dbReference type="GO" id="GO:0016042">
    <property type="term" value="P:lipid catabolic process"/>
    <property type="evidence" value="ECO:0007669"/>
    <property type="project" value="UniProtKB-UniRule"/>
</dbReference>
<evidence type="ECO:0000256" key="3">
    <source>
        <dbReference type="ARBA" id="ARBA00023098"/>
    </source>
</evidence>
<feature type="active site" description="Proton acceptor" evidence="4">
    <location>
        <position position="178"/>
    </location>
</feature>
<dbReference type="AlphaFoldDB" id="A0A2J6QKZ1"/>
<gene>
    <name evidence="6" type="ORF">NA56DRAFT_667999</name>
</gene>
<feature type="active site" description="Nucleophile" evidence="4">
    <location>
        <position position="54"/>
    </location>
</feature>
<proteinExistence type="predicted"/>
<dbReference type="InterPro" id="IPR002641">
    <property type="entry name" value="PNPLA_dom"/>
</dbReference>
<dbReference type="Proteomes" id="UP000235672">
    <property type="component" value="Unassembled WGS sequence"/>
</dbReference>
<dbReference type="GO" id="GO:0047499">
    <property type="term" value="F:calcium-independent phospholipase A2 activity"/>
    <property type="evidence" value="ECO:0007669"/>
    <property type="project" value="TreeGrafter"/>
</dbReference>
<evidence type="ECO:0000256" key="1">
    <source>
        <dbReference type="ARBA" id="ARBA00022801"/>
    </source>
</evidence>
<dbReference type="InterPro" id="IPR016035">
    <property type="entry name" value="Acyl_Trfase/lysoPLipase"/>
</dbReference>
<evidence type="ECO:0000256" key="4">
    <source>
        <dbReference type="PROSITE-ProRule" id="PRU01161"/>
    </source>
</evidence>
<comment type="caution">
    <text evidence="4">Lacks conserved residue(s) required for the propagation of feature annotation.</text>
</comment>
<accession>A0A2J6QKZ1</accession>
<organism evidence="6 7">
    <name type="scientific">Hyaloscypha hepaticicola</name>
    <dbReference type="NCBI Taxonomy" id="2082293"/>
    <lineage>
        <taxon>Eukaryota</taxon>
        <taxon>Fungi</taxon>
        <taxon>Dikarya</taxon>
        <taxon>Ascomycota</taxon>
        <taxon>Pezizomycotina</taxon>
        <taxon>Leotiomycetes</taxon>
        <taxon>Helotiales</taxon>
        <taxon>Hyaloscyphaceae</taxon>
        <taxon>Hyaloscypha</taxon>
    </lineage>
</organism>
<dbReference type="SUPFAM" id="SSF52151">
    <property type="entry name" value="FabD/lysophospholipase-like"/>
    <property type="match status" value="1"/>
</dbReference>
<dbReference type="GO" id="GO:0016020">
    <property type="term" value="C:membrane"/>
    <property type="evidence" value="ECO:0007669"/>
    <property type="project" value="TreeGrafter"/>
</dbReference>
<keyword evidence="1 4" id="KW-0378">Hydrolase</keyword>
<dbReference type="PROSITE" id="PS51635">
    <property type="entry name" value="PNPLA"/>
    <property type="match status" value="1"/>
</dbReference>
<feature type="domain" description="PNPLA" evidence="5">
    <location>
        <begin position="12"/>
        <end position="192"/>
    </location>
</feature>
<keyword evidence="2 4" id="KW-0442">Lipid degradation</keyword>
<dbReference type="EMBL" id="KZ613467">
    <property type="protein sequence ID" value="PMD26932.1"/>
    <property type="molecule type" value="Genomic_DNA"/>
</dbReference>
<dbReference type="Pfam" id="PF01734">
    <property type="entry name" value="Patatin"/>
    <property type="match status" value="1"/>
</dbReference>
<feature type="short sequence motif" description="GXSXG" evidence="4">
    <location>
        <begin position="52"/>
        <end position="56"/>
    </location>
</feature>
<keyword evidence="7" id="KW-1185">Reference proteome</keyword>
<dbReference type="STRING" id="1745343.A0A2J6QKZ1"/>
<dbReference type="PANTHER" id="PTHR24185">
    <property type="entry name" value="CALCIUM-INDEPENDENT PHOSPHOLIPASE A2-GAMMA"/>
    <property type="match status" value="1"/>
</dbReference>
<dbReference type="OrthoDB" id="1658288at2759"/>
<sequence length="288" mass="31407">MAEHSNAKISLLCLDGGGVRGLSSLRILQRIMECIDPNDPPKPCDFFDMICGTSTGGLIAIMLGRLKPSVSDCILEYKKLSASALEEGVKDLLRRLKLPENELLKEASGNPRCKTFVCSMSQQTSDIVIFPSYYSRTWGMSMFHRVRIWEAERATSAATSFFDPLVIDEASSIYRPCDGWKLDDDLKCVVSIGTGIPSSKPFGPGIGGVAKALVAIATAAENTAEQFQRQHPSQGIGLEEANRLGDIEACTDRYCASASVMQSIESCVEKLSRRQCRLFSSFGLSVSN</sequence>
<feature type="short sequence motif" description="GXGXXG" evidence="4">
    <location>
        <begin position="16"/>
        <end position="21"/>
    </location>
</feature>
<protein>
    <submittedName>
        <fullName evidence="6">FabD/lysophospholipase-like protein</fullName>
    </submittedName>
</protein>
<dbReference type="GO" id="GO:0019369">
    <property type="term" value="P:arachidonate metabolic process"/>
    <property type="evidence" value="ECO:0007669"/>
    <property type="project" value="TreeGrafter"/>
</dbReference>
<evidence type="ECO:0000256" key="2">
    <source>
        <dbReference type="ARBA" id="ARBA00022963"/>
    </source>
</evidence>
<dbReference type="Gene3D" id="3.40.1090.10">
    <property type="entry name" value="Cytosolic phospholipase A2 catalytic domain"/>
    <property type="match status" value="1"/>
</dbReference>